<evidence type="ECO:0000313" key="2">
    <source>
        <dbReference type="EMBL" id="MPM11300.1"/>
    </source>
</evidence>
<dbReference type="Pfam" id="PF17253">
    <property type="entry name" value="DUF5320"/>
    <property type="match status" value="1"/>
</dbReference>
<proteinExistence type="predicted"/>
<feature type="compositionally biased region" description="Gly residues" evidence="1">
    <location>
        <begin position="41"/>
        <end position="55"/>
    </location>
</feature>
<feature type="region of interest" description="Disordered" evidence="1">
    <location>
        <begin position="1"/>
        <end position="56"/>
    </location>
</feature>
<evidence type="ECO:0008006" key="3">
    <source>
        <dbReference type="Google" id="ProtNLM"/>
    </source>
</evidence>
<dbReference type="AlphaFoldDB" id="A0A644X558"/>
<accession>A0A644X558</accession>
<organism evidence="2">
    <name type="scientific">bioreactor metagenome</name>
    <dbReference type="NCBI Taxonomy" id="1076179"/>
    <lineage>
        <taxon>unclassified sequences</taxon>
        <taxon>metagenomes</taxon>
        <taxon>ecological metagenomes</taxon>
    </lineage>
</organism>
<gene>
    <name evidence="2" type="ORF">SDC9_57642</name>
</gene>
<dbReference type="InterPro" id="IPR035205">
    <property type="entry name" value="DUF5320"/>
</dbReference>
<dbReference type="EMBL" id="VSSQ01001812">
    <property type="protein sequence ID" value="MPM11300.1"/>
    <property type="molecule type" value="Genomic_DNA"/>
</dbReference>
<reference evidence="2" key="1">
    <citation type="submission" date="2019-08" db="EMBL/GenBank/DDBJ databases">
        <authorList>
            <person name="Kucharzyk K."/>
            <person name="Murdoch R.W."/>
            <person name="Higgins S."/>
            <person name="Loffler F."/>
        </authorList>
    </citation>
    <scope>NUCLEOTIDE SEQUENCE</scope>
</reference>
<sequence>MPARDGTGPLGAGAMTGRRQGGCNNDRYPVTGGGRQHRAGRGGMQGRGFGRGFAGGYPAATQKEALEQQRATLQTRLDQVDSQLKSL</sequence>
<comment type="caution">
    <text evidence="2">The sequence shown here is derived from an EMBL/GenBank/DDBJ whole genome shotgun (WGS) entry which is preliminary data.</text>
</comment>
<name>A0A644X558_9ZZZZ</name>
<evidence type="ECO:0000256" key="1">
    <source>
        <dbReference type="SAM" id="MobiDB-lite"/>
    </source>
</evidence>
<protein>
    <recommendedName>
        <fullName evidence="3">DUF5320 domain-containing protein</fullName>
    </recommendedName>
</protein>